<evidence type="ECO:0000256" key="2">
    <source>
        <dbReference type="ARBA" id="ARBA00022525"/>
    </source>
</evidence>
<evidence type="ECO:0000256" key="1">
    <source>
        <dbReference type="ARBA" id="ARBA00004613"/>
    </source>
</evidence>
<keyword evidence="6" id="KW-1185">Reference proteome</keyword>
<name>A0ABR0AY93_9CRUS</name>
<evidence type="ECO:0000259" key="4">
    <source>
        <dbReference type="PROSITE" id="PS50871"/>
    </source>
</evidence>
<proteinExistence type="predicted"/>
<feature type="domain" description="C1q" evidence="4">
    <location>
        <begin position="99"/>
        <end position="245"/>
    </location>
</feature>
<dbReference type="PRINTS" id="PR00007">
    <property type="entry name" value="COMPLEMNTC1Q"/>
</dbReference>
<dbReference type="InterPro" id="IPR001073">
    <property type="entry name" value="C1q_dom"/>
</dbReference>
<organism evidence="5 6">
    <name type="scientific">Daphnia magna</name>
    <dbReference type="NCBI Taxonomy" id="35525"/>
    <lineage>
        <taxon>Eukaryota</taxon>
        <taxon>Metazoa</taxon>
        <taxon>Ecdysozoa</taxon>
        <taxon>Arthropoda</taxon>
        <taxon>Crustacea</taxon>
        <taxon>Branchiopoda</taxon>
        <taxon>Diplostraca</taxon>
        <taxon>Cladocera</taxon>
        <taxon>Anomopoda</taxon>
        <taxon>Daphniidae</taxon>
        <taxon>Daphnia</taxon>
    </lineage>
</organism>
<accession>A0ABR0AY93</accession>
<gene>
    <name evidence="5" type="ORF">OUZ56_023067</name>
</gene>
<dbReference type="Gene3D" id="2.60.120.40">
    <property type="match status" value="1"/>
</dbReference>
<comment type="caution">
    <text evidence="5">The sequence shown here is derived from an EMBL/GenBank/DDBJ whole genome shotgun (WGS) entry which is preliminary data.</text>
</comment>
<dbReference type="Pfam" id="PF00386">
    <property type="entry name" value="C1q"/>
    <property type="match status" value="1"/>
</dbReference>
<reference evidence="5 6" key="1">
    <citation type="journal article" date="2023" name="Nucleic Acids Res.">
        <title>The hologenome of Daphnia magna reveals possible DNA methylation and microbiome-mediated evolution of the host genome.</title>
        <authorList>
            <person name="Chaturvedi A."/>
            <person name="Li X."/>
            <person name="Dhandapani V."/>
            <person name="Marshall H."/>
            <person name="Kissane S."/>
            <person name="Cuenca-Cambronero M."/>
            <person name="Asole G."/>
            <person name="Calvet F."/>
            <person name="Ruiz-Romero M."/>
            <person name="Marangio P."/>
            <person name="Guigo R."/>
            <person name="Rago D."/>
            <person name="Mirbahai L."/>
            <person name="Eastwood N."/>
            <person name="Colbourne J.K."/>
            <person name="Zhou J."/>
            <person name="Mallon E."/>
            <person name="Orsini L."/>
        </authorList>
    </citation>
    <scope>NUCLEOTIDE SEQUENCE [LARGE SCALE GENOMIC DNA]</scope>
    <source>
        <strain evidence="5">LRV0_1</strain>
    </source>
</reference>
<dbReference type="InterPro" id="IPR050822">
    <property type="entry name" value="Cerebellin_Synaptic_Org"/>
</dbReference>
<protein>
    <recommendedName>
        <fullName evidence="4">C1q domain-containing protein</fullName>
    </recommendedName>
</protein>
<dbReference type="InterPro" id="IPR008983">
    <property type="entry name" value="Tumour_necrosis_fac-like_dom"/>
</dbReference>
<dbReference type="SMART" id="SM00110">
    <property type="entry name" value="C1Q"/>
    <property type="match status" value="1"/>
</dbReference>
<keyword evidence="2" id="KW-0964">Secreted</keyword>
<dbReference type="Proteomes" id="UP001234178">
    <property type="component" value="Unassembled WGS sequence"/>
</dbReference>
<comment type="subcellular location">
    <subcellularLocation>
        <location evidence="1">Secreted</location>
    </subcellularLocation>
</comment>
<dbReference type="PROSITE" id="PS50871">
    <property type="entry name" value="C1Q"/>
    <property type="match status" value="1"/>
</dbReference>
<dbReference type="PANTHER" id="PTHR22923:SF62">
    <property type="entry name" value="CVP18"/>
    <property type="match status" value="1"/>
</dbReference>
<dbReference type="PANTHER" id="PTHR22923">
    <property type="entry name" value="CEREBELLIN-RELATED"/>
    <property type="match status" value="1"/>
</dbReference>
<keyword evidence="3" id="KW-0732">Signal</keyword>
<dbReference type="SUPFAM" id="SSF49842">
    <property type="entry name" value="TNF-like"/>
    <property type="match status" value="1"/>
</dbReference>
<evidence type="ECO:0000313" key="5">
    <source>
        <dbReference type="EMBL" id="KAK4030110.1"/>
    </source>
</evidence>
<dbReference type="EMBL" id="JAOYFB010000039">
    <property type="protein sequence ID" value="KAK4030110.1"/>
    <property type="molecule type" value="Genomic_DNA"/>
</dbReference>
<sequence>MYNFYFSDQIRCLVNCRIRRNAFFAGEAKLIVCWSCCLAIVTSQTTLSESETQSSSPEENMETMLIGLKQSQKELLDKFQALKLNVIEPLREQLSKLVAASIQEKTSPAFYAQRIAPWTKMNSIIPYHSALLNIGGGLSYSTGVFTAPVKGVYFFSFSAVKQWGTHETVVQLLHNTEVVTSKRVSCGSDLHGVDNWLPLDIQAILPLELGDTVAVYLLSGAIYDVESSSDFAKVTSFSGFLIQGQ</sequence>
<evidence type="ECO:0000256" key="3">
    <source>
        <dbReference type="ARBA" id="ARBA00022729"/>
    </source>
</evidence>
<evidence type="ECO:0000313" key="6">
    <source>
        <dbReference type="Proteomes" id="UP001234178"/>
    </source>
</evidence>